<evidence type="ECO:0000313" key="11">
    <source>
        <dbReference type="EMBL" id="KAK2563573.1"/>
    </source>
</evidence>
<dbReference type="Pfam" id="PF00001">
    <property type="entry name" value="7tm_1"/>
    <property type="match status" value="1"/>
</dbReference>
<evidence type="ECO:0000256" key="6">
    <source>
        <dbReference type="ARBA" id="ARBA00023136"/>
    </source>
</evidence>
<feature type="transmembrane region" description="Helical" evidence="9">
    <location>
        <begin position="20"/>
        <end position="43"/>
    </location>
</feature>
<feature type="transmembrane region" description="Helical" evidence="9">
    <location>
        <begin position="216"/>
        <end position="237"/>
    </location>
</feature>
<dbReference type="EMBL" id="JARQWQ010000025">
    <property type="protein sequence ID" value="KAK2563573.1"/>
    <property type="molecule type" value="Genomic_DNA"/>
</dbReference>
<comment type="subcellular location">
    <subcellularLocation>
        <location evidence="1">Cell membrane</location>
        <topology evidence="1">Multi-pass membrane protein</topology>
    </subcellularLocation>
</comment>
<dbReference type="PANTHER" id="PTHR24249:SF372">
    <property type="entry name" value="G-PROTEIN COUPLED RECEPTORS FAMILY 1 PROFILE DOMAIN-CONTAINING PROTEIN"/>
    <property type="match status" value="1"/>
</dbReference>
<gene>
    <name evidence="11" type="ORF">P5673_013302</name>
</gene>
<evidence type="ECO:0000256" key="8">
    <source>
        <dbReference type="ARBA" id="ARBA00023224"/>
    </source>
</evidence>
<reference evidence="11" key="2">
    <citation type="journal article" date="2023" name="Science">
        <title>Genomic signatures of disease resistance in endangered staghorn corals.</title>
        <authorList>
            <person name="Vollmer S.V."/>
            <person name="Selwyn J.D."/>
            <person name="Despard B.A."/>
            <person name="Roesel C.L."/>
        </authorList>
    </citation>
    <scope>NUCLEOTIDE SEQUENCE</scope>
    <source>
        <strain evidence="11">K2</strain>
    </source>
</reference>
<evidence type="ECO:0000313" key="12">
    <source>
        <dbReference type="Proteomes" id="UP001249851"/>
    </source>
</evidence>
<feature type="domain" description="G-protein coupled receptors family 1 profile" evidence="10">
    <location>
        <begin position="35"/>
        <end position="275"/>
    </location>
</feature>
<organism evidence="11 12">
    <name type="scientific">Acropora cervicornis</name>
    <name type="common">Staghorn coral</name>
    <dbReference type="NCBI Taxonomy" id="6130"/>
    <lineage>
        <taxon>Eukaryota</taxon>
        <taxon>Metazoa</taxon>
        <taxon>Cnidaria</taxon>
        <taxon>Anthozoa</taxon>
        <taxon>Hexacorallia</taxon>
        <taxon>Scleractinia</taxon>
        <taxon>Astrocoeniina</taxon>
        <taxon>Acroporidae</taxon>
        <taxon>Acropora</taxon>
    </lineage>
</organism>
<evidence type="ECO:0000256" key="5">
    <source>
        <dbReference type="ARBA" id="ARBA00023040"/>
    </source>
</evidence>
<dbReference type="Gene3D" id="1.20.1070.10">
    <property type="entry name" value="Rhodopsin 7-helix transmembrane proteins"/>
    <property type="match status" value="1"/>
</dbReference>
<evidence type="ECO:0000256" key="2">
    <source>
        <dbReference type="ARBA" id="ARBA00022475"/>
    </source>
</evidence>
<comment type="caution">
    <text evidence="11">The sequence shown here is derived from an EMBL/GenBank/DDBJ whole genome shotgun (WGS) entry which is preliminary data.</text>
</comment>
<feature type="transmembrane region" description="Helical" evidence="9">
    <location>
        <begin position="257"/>
        <end position="277"/>
    </location>
</feature>
<sequence length="299" mass="33800">MCYQIADKCSPNLLNNWCIVFIFLNAMSSAITLGGNTIILLSIYKVRSLRTTSNILIASLAASDLLVGLLVNPTYIALTVMKAWFSPHPVYKMENFLWTQSLVTSTFTLCAITVDRLVAITSGIRYNQVFNKRRCYRVILSIWAASLTFGFITIFVDKPENASIIWIVCLVVTVPIPSVIILYSYGRIFKAAREQKAKISFLNPAEATIMLKNRKAAWTTGVVIGLFFLTFFPNIVFSCLDLATEDQCKKARVYRHWLWAIILAFSSSAFNPFVYAVRIREFRGAIKKLLASCLRLKSR</sequence>
<dbReference type="InterPro" id="IPR000276">
    <property type="entry name" value="GPCR_Rhodpsn"/>
</dbReference>
<dbReference type="SMART" id="SM01381">
    <property type="entry name" value="7TM_GPCR_Srsx"/>
    <property type="match status" value="1"/>
</dbReference>
<dbReference type="InterPro" id="IPR017452">
    <property type="entry name" value="GPCR_Rhodpsn_7TM"/>
</dbReference>
<keyword evidence="4 9" id="KW-1133">Transmembrane helix</keyword>
<dbReference type="Proteomes" id="UP001249851">
    <property type="component" value="Unassembled WGS sequence"/>
</dbReference>
<proteinExistence type="predicted"/>
<evidence type="ECO:0000256" key="4">
    <source>
        <dbReference type="ARBA" id="ARBA00022989"/>
    </source>
</evidence>
<evidence type="ECO:0000256" key="9">
    <source>
        <dbReference type="SAM" id="Phobius"/>
    </source>
</evidence>
<dbReference type="GO" id="GO:0005886">
    <property type="term" value="C:plasma membrane"/>
    <property type="evidence" value="ECO:0007669"/>
    <property type="project" value="UniProtKB-SubCell"/>
</dbReference>
<dbReference type="AlphaFoldDB" id="A0AAD9QLR1"/>
<keyword evidence="3 9" id="KW-0812">Transmembrane</keyword>
<feature type="transmembrane region" description="Helical" evidence="9">
    <location>
        <begin position="162"/>
        <end position="186"/>
    </location>
</feature>
<keyword evidence="8" id="KW-0807">Transducer</keyword>
<accession>A0AAD9QLR1</accession>
<name>A0AAD9QLR1_ACRCE</name>
<keyword evidence="7 11" id="KW-0675">Receptor</keyword>
<dbReference type="PRINTS" id="PR00237">
    <property type="entry name" value="GPCRRHODOPSN"/>
</dbReference>
<dbReference type="SUPFAM" id="SSF81321">
    <property type="entry name" value="Family A G protein-coupled receptor-like"/>
    <property type="match status" value="1"/>
</dbReference>
<keyword evidence="12" id="KW-1185">Reference proteome</keyword>
<evidence type="ECO:0000256" key="7">
    <source>
        <dbReference type="ARBA" id="ARBA00023170"/>
    </source>
</evidence>
<dbReference type="InterPro" id="IPR050569">
    <property type="entry name" value="TAAR"/>
</dbReference>
<dbReference type="PANTHER" id="PTHR24249">
    <property type="entry name" value="HISTAMINE RECEPTOR-RELATED G-PROTEIN COUPLED RECEPTOR"/>
    <property type="match status" value="1"/>
</dbReference>
<dbReference type="CDD" id="cd00637">
    <property type="entry name" value="7tm_classA_rhodopsin-like"/>
    <property type="match status" value="1"/>
</dbReference>
<feature type="transmembrane region" description="Helical" evidence="9">
    <location>
        <begin position="135"/>
        <end position="156"/>
    </location>
</feature>
<keyword evidence="5" id="KW-0297">G-protein coupled receptor</keyword>
<dbReference type="GO" id="GO:0004930">
    <property type="term" value="F:G protein-coupled receptor activity"/>
    <property type="evidence" value="ECO:0007669"/>
    <property type="project" value="UniProtKB-KW"/>
</dbReference>
<keyword evidence="2" id="KW-1003">Cell membrane</keyword>
<reference evidence="11" key="1">
    <citation type="journal article" date="2023" name="G3 (Bethesda)">
        <title>Whole genome assembly and annotation of the endangered Caribbean coral Acropora cervicornis.</title>
        <authorList>
            <person name="Selwyn J.D."/>
            <person name="Vollmer S.V."/>
        </authorList>
    </citation>
    <scope>NUCLEOTIDE SEQUENCE</scope>
    <source>
        <strain evidence="11">K2</strain>
    </source>
</reference>
<dbReference type="PROSITE" id="PS50262">
    <property type="entry name" value="G_PROTEIN_RECEP_F1_2"/>
    <property type="match status" value="1"/>
</dbReference>
<evidence type="ECO:0000259" key="10">
    <source>
        <dbReference type="PROSITE" id="PS50262"/>
    </source>
</evidence>
<protein>
    <submittedName>
        <fullName evidence="11">Trace amine-associated receptor 9</fullName>
    </submittedName>
</protein>
<evidence type="ECO:0000256" key="1">
    <source>
        <dbReference type="ARBA" id="ARBA00004651"/>
    </source>
</evidence>
<feature type="transmembrane region" description="Helical" evidence="9">
    <location>
        <begin position="96"/>
        <end position="114"/>
    </location>
</feature>
<feature type="transmembrane region" description="Helical" evidence="9">
    <location>
        <begin position="55"/>
        <end position="76"/>
    </location>
</feature>
<keyword evidence="6 9" id="KW-0472">Membrane</keyword>
<evidence type="ECO:0000256" key="3">
    <source>
        <dbReference type="ARBA" id="ARBA00022692"/>
    </source>
</evidence>